<dbReference type="AlphaFoldDB" id="A0A852SK30"/>
<organism evidence="1 2">
    <name type="scientific">Herbiconiux flava</name>
    <dbReference type="NCBI Taxonomy" id="881268"/>
    <lineage>
        <taxon>Bacteria</taxon>
        <taxon>Bacillati</taxon>
        <taxon>Actinomycetota</taxon>
        <taxon>Actinomycetes</taxon>
        <taxon>Micrococcales</taxon>
        <taxon>Microbacteriaceae</taxon>
        <taxon>Herbiconiux</taxon>
    </lineage>
</organism>
<reference evidence="1 2" key="1">
    <citation type="submission" date="2020-07" db="EMBL/GenBank/DDBJ databases">
        <title>Sequencing the genomes of 1000 actinobacteria strains.</title>
        <authorList>
            <person name="Klenk H.-P."/>
        </authorList>
    </citation>
    <scope>NUCLEOTIDE SEQUENCE [LARGE SCALE GENOMIC DNA]</scope>
    <source>
        <strain evidence="1 2">DSM 26474</strain>
    </source>
</reference>
<gene>
    <name evidence="1" type="ORF">BJ984_000263</name>
</gene>
<proteinExistence type="predicted"/>
<keyword evidence="2" id="KW-1185">Reference proteome</keyword>
<sequence>MSDDDRTAGPLGADGAAASDDELARLLGVAVLGVPGVLQTYDARPVVAAVVADAATALRAGIGAGLPVIAPAPLTASSPIAVSHGAAGLSITVKIAVSEQRPAAATCRDVYAVVAETVAALPAGGGDIDTISVQISRIG</sequence>
<comment type="caution">
    <text evidence="1">The sequence shown here is derived from an EMBL/GenBank/DDBJ whole genome shotgun (WGS) entry which is preliminary data.</text>
</comment>
<dbReference type="Proteomes" id="UP000549913">
    <property type="component" value="Unassembled WGS sequence"/>
</dbReference>
<name>A0A852SK30_9MICO</name>
<evidence type="ECO:0000313" key="2">
    <source>
        <dbReference type="Proteomes" id="UP000549913"/>
    </source>
</evidence>
<dbReference type="RefSeq" id="WP_179546490.1">
    <property type="nucleotide sequence ID" value="NZ_BSEW01000001.1"/>
</dbReference>
<evidence type="ECO:0000313" key="1">
    <source>
        <dbReference type="EMBL" id="NYD69105.1"/>
    </source>
</evidence>
<dbReference type="EMBL" id="JACCBM010000001">
    <property type="protein sequence ID" value="NYD69105.1"/>
    <property type="molecule type" value="Genomic_DNA"/>
</dbReference>
<protein>
    <submittedName>
        <fullName evidence="1">Uncharacterized protein</fullName>
    </submittedName>
</protein>
<accession>A0A852SK30</accession>